<reference evidence="21 22" key="1">
    <citation type="submission" date="2024-09" db="EMBL/GenBank/DDBJ databases">
        <authorList>
            <person name="Sun Q."/>
            <person name="Mori K."/>
        </authorList>
    </citation>
    <scope>NUCLEOTIDE SEQUENCE [LARGE SCALE GENOMIC DNA]</scope>
    <source>
        <strain evidence="21 22">CECT 7682</strain>
    </source>
</reference>
<evidence type="ECO:0000256" key="15">
    <source>
        <dbReference type="ARBA" id="ARBA00023306"/>
    </source>
</evidence>
<dbReference type="InterPro" id="IPR036318">
    <property type="entry name" value="FAD-bd_PCMH-like_sf"/>
</dbReference>
<evidence type="ECO:0000256" key="9">
    <source>
        <dbReference type="ARBA" id="ARBA00022630"/>
    </source>
</evidence>
<dbReference type="PROSITE" id="PS51387">
    <property type="entry name" value="FAD_PCMH"/>
    <property type="match status" value="1"/>
</dbReference>
<dbReference type="InterPro" id="IPR036635">
    <property type="entry name" value="MurB_C_sf"/>
</dbReference>
<dbReference type="InterPro" id="IPR016169">
    <property type="entry name" value="FAD-bd_PCMH_sub2"/>
</dbReference>
<keyword evidence="9 19" id="KW-0285">Flavoprotein</keyword>
<keyword evidence="11 19" id="KW-0521">NADP</keyword>
<dbReference type="InterPro" id="IPR006094">
    <property type="entry name" value="Oxid_FAD_bind_N"/>
</dbReference>
<comment type="subcellular location">
    <subcellularLocation>
        <location evidence="3 19">Cytoplasm</location>
    </subcellularLocation>
</comment>
<feature type="active site" evidence="19">
    <location>
        <position position="164"/>
    </location>
</feature>
<evidence type="ECO:0000256" key="3">
    <source>
        <dbReference type="ARBA" id="ARBA00004496"/>
    </source>
</evidence>
<dbReference type="NCBIfam" id="TIGR00179">
    <property type="entry name" value="murB"/>
    <property type="match status" value="1"/>
</dbReference>
<organism evidence="21 22">
    <name type="scientific">Echinicola jeungdonensis</name>
    <dbReference type="NCBI Taxonomy" id="709343"/>
    <lineage>
        <taxon>Bacteria</taxon>
        <taxon>Pseudomonadati</taxon>
        <taxon>Bacteroidota</taxon>
        <taxon>Cytophagia</taxon>
        <taxon>Cytophagales</taxon>
        <taxon>Cyclobacteriaceae</taxon>
        <taxon>Echinicola</taxon>
    </lineage>
</organism>
<evidence type="ECO:0000256" key="5">
    <source>
        <dbReference type="ARBA" id="ARBA00012518"/>
    </source>
</evidence>
<evidence type="ECO:0000256" key="6">
    <source>
        <dbReference type="ARBA" id="ARBA00015188"/>
    </source>
</evidence>
<comment type="caution">
    <text evidence="21">The sequence shown here is derived from an EMBL/GenBank/DDBJ whole genome shotgun (WGS) entry which is preliminary data.</text>
</comment>
<dbReference type="RefSeq" id="WP_290249735.1">
    <property type="nucleotide sequence ID" value="NZ_JAUFQT010000002.1"/>
</dbReference>
<keyword evidence="7 19" id="KW-0963">Cytoplasm</keyword>
<name>A0ABV5J0A4_9BACT</name>
<dbReference type="InterPro" id="IPR003170">
    <property type="entry name" value="MurB"/>
</dbReference>
<dbReference type="NCBIfam" id="NF010478">
    <property type="entry name" value="PRK13903.1"/>
    <property type="match status" value="1"/>
</dbReference>
<evidence type="ECO:0000256" key="16">
    <source>
        <dbReference type="ARBA" id="ARBA00023316"/>
    </source>
</evidence>
<feature type="domain" description="FAD-binding PCMH-type" evidence="20">
    <location>
        <begin position="16"/>
        <end position="188"/>
    </location>
</feature>
<evidence type="ECO:0000256" key="8">
    <source>
        <dbReference type="ARBA" id="ARBA00022618"/>
    </source>
</evidence>
<keyword evidence="14 19" id="KW-0560">Oxidoreductase</keyword>
<sequence>MNIQENISLKAYNTFGIDKKARFFTRVHSNEEVIKALKTAKDKYVPAYILGGGSNILLTKDLFALVVKIDIKGVQVLKEDGENIWVKVGAGEIWHDFVLKAIAHKWAGIENLSLIPGTVGASPMQNIGAYGVEIKEVFEELEAVNRETLSVEKFNHSQCQFGYRESIFKNKAKDKYVITHVTFKLSKKPHFNISYGSISNTLKKMGYNQHDLTIEAISKAVIHIRQEKLPDPQEIGNAGSFFKNPTIPEKHFQTLKEEYPDIPGFPLEKGVKIPAAWLIDKAGWKGKTFGEIGVHKNQPLVLVNYGKGEGEAIKALSEKIQKDIQAKFGISLQPEVNFV</sequence>
<dbReference type="InterPro" id="IPR016167">
    <property type="entry name" value="FAD-bd_PCMH_sub1"/>
</dbReference>
<dbReference type="NCBIfam" id="NF000755">
    <property type="entry name" value="PRK00046.1"/>
    <property type="match status" value="1"/>
</dbReference>
<evidence type="ECO:0000256" key="10">
    <source>
        <dbReference type="ARBA" id="ARBA00022827"/>
    </source>
</evidence>
<keyword evidence="16 19" id="KW-0961">Cell wall biogenesis/degradation</keyword>
<dbReference type="Gene3D" id="3.30.465.10">
    <property type="match status" value="1"/>
</dbReference>
<keyword evidence="8 19" id="KW-0132">Cell division</keyword>
<keyword evidence="10 19" id="KW-0274">FAD</keyword>
<evidence type="ECO:0000313" key="21">
    <source>
        <dbReference type="EMBL" id="MFB9210240.1"/>
    </source>
</evidence>
<dbReference type="EMBL" id="JBHMEW010000005">
    <property type="protein sequence ID" value="MFB9210240.1"/>
    <property type="molecule type" value="Genomic_DNA"/>
</dbReference>
<dbReference type="SUPFAM" id="SSF56194">
    <property type="entry name" value="Uridine diphospho-N-Acetylenolpyruvylglucosamine reductase, MurB, C-terminal domain"/>
    <property type="match status" value="1"/>
</dbReference>
<keyword evidence="22" id="KW-1185">Reference proteome</keyword>
<comment type="similarity">
    <text evidence="19">Belongs to the MurB family.</text>
</comment>
<evidence type="ECO:0000256" key="17">
    <source>
        <dbReference type="ARBA" id="ARBA00031026"/>
    </source>
</evidence>
<evidence type="ECO:0000256" key="18">
    <source>
        <dbReference type="ARBA" id="ARBA00048914"/>
    </source>
</evidence>
<dbReference type="Proteomes" id="UP001589654">
    <property type="component" value="Unassembled WGS sequence"/>
</dbReference>
<feature type="active site" evidence="19">
    <location>
        <position position="335"/>
    </location>
</feature>
<comment type="catalytic activity">
    <reaction evidence="18 19">
        <text>UDP-N-acetyl-alpha-D-muramate + NADP(+) = UDP-N-acetyl-3-O-(1-carboxyvinyl)-alpha-D-glucosamine + NADPH + H(+)</text>
        <dbReference type="Rhea" id="RHEA:12248"/>
        <dbReference type="ChEBI" id="CHEBI:15378"/>
        <dbReference type="ChEBI" id="CHEBI:57783"/>
        <dbReference type="ChEBI" id="CHEBI:58349"/>
        <dbReference type="ChEBI" id="CHEBI:68483"/>
        <dbReference type="ChEBI" id="CHEBI:70757"/>
        <dbReference type="EC" id="1.3.1.98"/>
    </reaction>
</comment>
<accession>A0ABV5J0A4</accession>
<dbReference type="Gene3D" id="3.90.78.10">
    <property type="entry name" value="UDP-N-acetylenolpyruvoylglucosamine reductase, C-terminal domain"/>
    <property type="match status" value="1"/>
</dbReference>
<dbReference type="InterPro" id="IPR011601">
    <property type="entry name" value="MurB_C"/>
</dbReference>
<evidence type="ECO:0000256" key="12">
    <source>
        <dbReference type="ARBA" id="ARBA00022960"/>
    </source>
</evidence>
<evidence type="ECO:0000256" key="1">
    <source>
        <dbReference type="ARBA" id="ARBA00001974"/>
    </source>
</evidence>
<keyword evidence="15 19" id="KW-0131">Cell cycle</keyword>
<evidence type="ECO:0000256" key="4">
    <source>
        <dbReference type="ARBA" id="ARBA00004752"/>
    </source>
</evidence>
<keyword evidence="12 19" id="KW-0133">Cell shape</keyword>
<evidence type="ECO:0000256" key="19">
    <source>
        <dbReference type="HAMAP-Rule" id="MF_00037"/>
    </source>
</evidence>
<protein>
    <recommendedName>
        <fullName evidence="6 19">UDP-N-acetylenolpyruvoylglucosamine reductase</fullName>
        <ecNumber evidence="5 19">1.3.1.98</ecNumber>
    </recommendedName>
    <alternativeName>
        <fullName evidence="17 19">UDP-N-acetylmuramate dehydrogenase</fullName>
    </alternativeName>
</protein>
<keyword evidence="13 19" id="KW-0573">Peptidoglycan synthesis</keyword>
<dbReference type="PANTHER" id="PTHR21071">
    <property type="entry name" value="UDP-N-ACETYLENOLPYRUVOYLGLUCOSAMINE REDUCTASE"/>
    <property type="match status" value="1"/>
</dbReference>
<proteinExistence type="inferred from homology"/>
<dbReference type="Pfam" id="PF01565">
    <property type="entry name" value="FAD_binding_4"/>
    <property type="match status" value="1"/>
</dbReference>
<dbReference type="EC" id="1.3.1.98" evidence="5 19"/>
<evidence type="ECO:0000256" key="14">
    <source>
        <dbReference type="ARBA" id="ARBA00023002"/>
    </source>
</evidence>
<dbReference type="Pfam" id="PF02873">
    <property type="entry name" value="MurB_C"/>
    <property type="match status" value="1"/>
</dbReference>
<comment type="cofactor">
    <cofactor evidence="1 19">
        <name>FAD</name>
        <dbReference type="ChEBI" id="CHEBI:57692"/>
    </cofactor>
</comment>
<feature type="active site" description="Proton donor" evidence="19">
    <location>
        <position position="240"/>
    </location>
</feature>
<dbReference type="HAMAP" id="MF_00037">
    <property type="entry name" value="MurB"/>
    <property type="match status" value="1"/>
</dbReference>
<dbReference type="GO" id="GO:0008762">
    <property type="term" value="F:UDP-N-acetylmuramate dehydrogenase activity"/>
    <property type="evidence" value="ECO:0007669"/>
    <property type="project" value="UniProtKB-EC"/>
</dbReference>
<evidence type="ECO:0000256" key="2">
    <source>
        <dbReference type="ARBA" id="ARBA00003921"/>
    </source>
</evidence>
<dbReference type="Gene3D" id="3.30.43.10">
    <property type="entry name" value="Uridine Diphospho-n-acetylenolpyruvylglucosamine Reductase, domain 2"/>
    <property type="match status" value="1"/>
</dbReference>
<evidence type="ECO:0000256" key="11">
    <source>
        <dbReference type="ARBA" id="ARBA00022857"/>
    </source>
</evidence>
<gene>
    <name evidence="19 21" type="primary">murB</name>
    <name evidence="21" type="ORF">ACFFUR_00335</name>
</gene>
<dbReference type="InterPro" id="IPR016166">
    <property type="entry name" value="FAD-bd_PCMH"/>
</dbReference>
<evidence type="ECO:0000259" key="20">
    <source>
        <dbReference type="PROSITE" id="PS51387"/>
    </source>
</evidence>
<evidence type="ECO:0000313" key="22">
    <source>
        <dbReference type="Proteomes" id="UP001589654"/>
    </source>
</evidence>
<evidence type="ECO:0000256" key="13">
    <source>
        <dbReference type="ARBA" id="ARBA00022984"/>
    </source>
</evidence>
<evidence type="ECO:0000256" key="7">
    <source>
        <dbReference type="ARBA" id="ARBA00022490"/>
    </source>
</evidence>
<dbReference type="PANTHER" id="PTHR21071:SF4">
    <property type="entry name" value="UDP-N-ACETYLENOLPYRUVOYLGLUCOSAMINE REDUCTASE"/>
    <property type="match status" value="1"/>
</dbReference>
<comment type="function">
    <text evidence="2 19">Cell wall formation.</text>
</comment>
<comment type="pathway">
    <text evidence="4 19">Cell wall biogenesis; peptidoglycan biosynthesis.</text>
</comment>
<dbReference type="SUPFAM" id="SSF56176">
    <property type="entry name" value="FAD-binding/transporter-associated domain-like"/>
    <property type="match status" value="1"/>
</dbReference>